<dbReference type="GO" id="GO:0006950">
    <property type="term" value="P:response to stress"/>
    <property type="evidence" value="ECO:0007669"/>
    <property type="project" value="TreeGrafter"/>
</dbReference>
<keyword evidence="3" id="KW-1185">Reference proteome</keyword>
<dbReference type="InterPro" id="IPR036388">
    <property type="entry name" value="WH-like_DNA-bd_sf"/>
</dbReference>
<protein>
    <submittedName>
        <fullName evidence="2">Winged helix-turn-helix transcriptional regulator</fullName>
    </submittedName>
</protein>
<dbReference type="EMBL" id="VIFX01000010">
    <property type="protein sequence ID" value="TQR86798.1"/>
    <property type="molecule type" value="Genomic_DNA"/>
</dbReference>
<dbReference type="InterPro" id="IPR000835">
    <property type="entry name" value="HTH_MarR-typ"/>
</dbReference>
<organism evidence="2 3">
    <name type="scientific">Mycolicibacterium hodleri</name>
    <dbReference type="NCBI Taxonomy" id="49897"/>
    <lineage>
        <taxon>Bacteria</taxon>
        <taxon>Bacillati</taxon>
        <taxon>Actinomycetota</taxon>
        <taxon>Actinomycetes</taxon>
        <taxon>Mycobacteriales</taxon>
        <taxon>Mycobacteriaceae</taxon>
        <taxon>Mycolicibacterium</taxon>
    </lineage>
</organism>
<dbReference type="RefSeq" id="WP_142551949.1">
    <property type="nucleotide sequence ID" value="NZ_VIFX01000010.1"/>
</dbReference>
<reference evidence="2 3" key="1">
    <citation type="submission" date="2018-10" db="EMBL/GenBank/DDBJ databases">
        <title>Draft genome of Mycobacterium hodleri strain B.</title>
        <authorList>
            <person name="Amande T.J."/>
            <person name="Mcgenity T.J."/>
        </authorList>
    </citation>
    <scope>NUCLEOTIDE SEQUENCE [LARGE SCALE GENOMIC DNA]</scope>
    <source>
        <strain evidence="2 3">B</strain>
    </source>
</reference>
<comment type="caution">
    <text evidence="2">The sequence shown here is derived from an EMBL/GenBank/DDBJ whole genome shotgun (WGS) entry which is preliminary data.</text>
</comment>
<dbReference type="Proteomes" id="UP000315759">
    <property type="component" value="Unassembled WGS sequence"/>
</dbReference>
<dbReference type="PROSITE" id="PS50995">
    <property type="entry name" value="HTH_MARR_2"/>
    <property type="match status" value="1"/>
</dbReference>
<dbReference type="GO" id="GO:0003700">
    <property type="term" value="F:DNA-binding transcription factor activity"/>
    <property type="evidence" value="ECO:0007669"/>
    <property type="project" value="InterPro"/>
</dbReference>
<evidence type="ECO:0000259" key="1">
    <source>
        <dbReference type="PROSITE" id="PS50995"/>
    </source>
</evidence>
<accession>A0A544W3I8</accession>
<dbReference type="Gene3D" id="1.10.10.10">
    <property type="entry name" value="Winged helix-like DNA-binding domain superfamily/Winged helix DNA-binding domain"/>
    <property type="match status" value="1"/>
</dbReference>
<evidence type="ECO:0000313" key="2">
    <source>
        <dbReference type="EMBL" id="TQR86798.1"/>
    </source>
</evidence>
<dbReference type="Pfam" id="PF12802">
    <property type="entry name" value="MarR_2"/>
    <property type="match status" value="1"/>
</dbReference>
<proteinExistence type="predicted"/>
<dbReference type="SMART" id="SM00347">
    <property type="entry name" value="HTH_MARR"/>
    <property type="match status" value="1"/>
</dbReference>
<dbReference type="PANTHER" id="PTHR33164">
    <property type="entry name" value="TRANSCRIPTIONAL REGULATOR, MARR FAMILY"/>
    <property type="match status" value="1"/>
</dbReference>
<feature type="domain" description="HTH marR-type" evidence="1">
    <location>
        <begin position="4"/>
        <end position="136"/>
    </location>
</feature>
<dbReference type="AlphaFoldDB" id="A0A544W3I8"/>
<dbReference type="SUPFAM" id="SSF46785">
    <property type="entry name" value="Winged helix' DNA-binding domain"/>
    <property type="match status" value="1"/>
</dbReference>
<dbReference type="InterPro" id="IPR036390">
    <property type="entry name" value="WH_DNA-bd_sf"/>
</dbReference>
<gene>
    <name evidence="2" type="ORF">D8S82_10025</name>
</gene>
<sequence length="146" mass="15657">MSNAAALSRTLGPLRRAVLRATRLAEDLPDLPETHIEVLRTVADTPGLGPPAIAEQLRLARPTVSNLMKTMQRAHLIELTRDVDDARRVHVTATATALELLRRYDAASEAILTAAMNELDPDERAAVAAAVPALAKLRSILSAPGD</sequence>
<dbReference type="InterPro" id="IPR039422">
    <property type="entry name" value="MarR/SlyA-like"/>
</dbReference>
<evidence type="ECO:0000313" key="3">
    <source>
        <dbReference type="Proteomes" id="UP000315759"/>
    </source>
</evidence>
<dbReference type="PANTHER" id="PTHR33164:SF43">
    <property type="entry name" value="HTH-TYPE TRANSCRIPTIONAL REPRESSOR YETL"/>
    <property type="match status" value="1"/>
</dbReference>
<name>A0A544W3I8_9MYCO</name>